<dbReference type="EMBL" id="JFKF01000043">
    <property type="protein sequence ID" value="KDO03295.1"/>
    <property type="molecule type" value="Genomic_DNA"/>
</dbReference>
<name>A0A8E0WM96_9RICK</name>
<evidence type="ECO:0000313" key="3">
    <source>
        <dbReference type="Proteomes" id="UP000027161"/>
    </source>
</evidence>
<gene>
    <name evidence="2" type="ORF">REISMN_02565</name>
</gene>
<feature type="compositionally biased region" description="Polar residues" evidence="1">
    <location>
        <begin position="28"/>
        <end position="40"/>
    </location>
</feature>
<dbReference type="AlphaFoldDB" id="A0A8E0WM96"/>
<sequence length="40" mass="4459">MIIVKNHKFKLDLLQNEANKEEFEGNPVKSTVSSRGQATG</sequence>
<feature type="region of interest" description="Disordered" evidence="1">
    <location>
        <begin position="21"/>
        <end position="40"/>
    </location>
</feature>
<proteinExistence type="predicted"/>
<evidence type="ECO:0000256" key="1">
    <source>
        <dbReference type="SAM" id="MobiDB-lite"/>
    </source>
</evidence>
<reference evidence="2 3" key="1">
    <citation type="submission" date="2014-02" db="EMBL/GenBank/DDBJ databases">
        <title>Draft genome sequence of Rickettsia buchneri sp. nov. ISO7T.</title>
        <authorList>
            <person name="Felsheim R.F."/>
            <person name="Kurtti T.J."/>
            <person name="Munderloh U.G."/>
        </authorList>
    </citation>
    <scope>NUCLEOTIDE SEQUENCE [LARGE SCALE GENOMIC DNA]</scope>
    <source>
        <strain evidence="2 3">ISO7</strain>
    </source>
</reference>
<comment type="caution">
    <text evidence="2">The sequence shown here is derived from an EMBL/GenBank/DDBJ whole genome shotgun (WGS) entry which is preliminary data.</text>
</comment>
<protein>
    <submittedName>
        <fullName evidence="2">Uncharacterized protein</fullName>
    </submittedName>
</protein>
<dbReference type="Proteomes" id="UP000027161">
    <property type="component" value="Unassembled WGS sequence"/>
</dbReference>
<accession>A0A8E0WM96</accession>
<evidence type="ECO:0000313" key="2">
    <source>
        <dbReference type="EMBL" id="KDO03295.1"/>
    </source>
</evidence>
<organism evidence="2 3">
    <name type="scientific">Rickettsia tamurae subsp. buchneri</name>
    <dbReference type="NCBI Taxonomy" id="1462938"/>
    <lineage>
        <taxon>Bacteria</taxon>
        <taxon>Pseudomonadati</taxon>
        <taxon>Pseudomonadota</taxon>
        <taxon>Alphaproteobacteria</taxon>
        <taxon>Rickettsiales</taxon>
        <taxon>Rickettsiaceae</taxon>
        <taxon>Rickettsieae</taxon>
        <taxon>Rickettsia</taxon>
        <taxon>spotted fever group</taxon>
    </lineage>
</organism>
<keyword evidence="3" id="KW-1185">Reference proteome</keyword>